<dbReference type="InterPro" id="IPR013087">
    <property type="entry name" value="Znf_C2H2_type"/>
</dbReference>
<dbReference type="GO" id="GO:0008270">
    <property type="term" value="F:zinc ion binding"/>
    <property type="evidence" value="ECO:0007669"/>
    <property type="project" value="UniProtKB-KW"/>
</dbReference>
<dbReference type="Proteomes" id="UP000799424">
    <property type="component" value="Unassembled WGS sequence"/>
</dbReference>
<dbReference type="SMART" id="SM00355">
    <property type="entry name" value="ZnF_C2H2"/>
    <property type="match status" value="2"/>
</dbReference>
<keyword evidence="5" id="KW-1185">Reference proteome</keyword>
<evidence type="ECO:0000256" key="1">
    <source>
        <dbReference type="PROSITE-ProRule" id="PRU00042"/>
    </source>
</evidence>
<dbReference type="PROSITE" id="PS00028">
    <property type="entry name" value="ZINC_FINGER_C2H2_1"/>
    <property type="match status" value="1"/>
</dbReference>
<evidence type="ECO:0000313" key="4">
    <source>
        <dbReference type="EMBL" id="KAF2831785.1"/>
    </source>
</evidence>
<dbReference type="AlphaFoldDB" id="A0A6A7AGS7"/>
<accession>A0A6A7AGS7</accession>
<name>A0A6A7AGS7_9PLEO</name>
<gene>
    <name evidence="4" type="ORF">CC86DRAFT_367060</name>
</gene>
<proteinExistence type="predicted"/>
<feature type="compositionally biased region" description="Basic and acidic residues" evidence="2">
    <location>
        <begin position="214"/>
        <end position="224"/>
    </location>
</feature>
<dbReference type="OrthoDB" id="3940153at2759"/>
<reference evidence="4" key="1">
    <citation type="journal article" date="2020" name="Stud. Mycol.">
        <title>101 Dothideomycetes genomes: a test case for predicting lifestyles and emergence of pathogens.</title>
        <authorList>
            <person name="Haridas S."/>
            <person name="Albert R."/>
            <person name="Binder M."/>
            <person name="Bloem J."/>
            <person name="Labutti K."/>
            <person name="Salamov A."/>
            <person name="Andreopoulos B."/>
            <person name="Baker S."/>
            <person name="Barry K."/>
            <person name="Bills G."/>
            <person name="Bluhm B."/>
            <person name="Cannon C."/>
            <person name="Castanera R."/>
            <person name="Culley D."/>
            <person name="Daum C."/>
            <person name="Ezra D."/>
            <person name="Gonzalez J."/>
            <person name="Henrissat B."/>
            <person name="Kuo A."/>
            <person name="Liang C."/>
            <person name="Lipzen A."/>
            <person name="Lutzoni F."/>
            <person name="Magnuson J."/>
            <person name="Mondo S."/>
            <person name="Nolan M."/>
            <person name="Ohm R."/>
            <person name="Pangilinan J."/>
            <person name="Park H.-J."/>
            <person name="Ramirez L."/>
            <person name="Alfaro M."/>
            <person name="Sun H."/>
            <person name="Tritt A."/>
            <person name="Yoshinaga Y."/>
            <person name="Zwiers L.-H."/>
            <person name="Turgeon B."/>
            <person name="Goodwin S."/>
            <person name="Spatafora J."/>
            <person name="Crous P."/>
            <person name="Grigoriev I."/>
        </authorList>
    </citation>
    <scope>NUCLEOTIDE SEQUENCE</scope>
    <source>
        <strain evidence="4">CBS 113818</strain>
    </source>
</reference>
<feature type="region of interest" description="Disordered" evidence="2">
    <location>
        <begin position="39"/>
        <end position="66"/>
    </location>
</feature>
<protein>
    <recommendedName>
        <fullName evidence="3">C2H2-type domain-containing protein</fullName>
    </recommendedName>
</protein>
<evidence type="ECO:0000256" key="2">
    <source>
        <dbReference type="SAM" id="MobiDB-lite"/>
    </source>
</evidence>
<evidence type="ECO:0000313" key="5">
    <source>
        <dbReference type="Proteomes" id="UP000799424"/>
    </source>
</evidence>
<sequence>MFWDSRLPPSLRSGAERPEPAELYPLGLQDDSLAAAQPARNELVGGMGASPFSFSQRSRQYQRDGESLPGDLFLGVESYEKRDSGVGGLDGLSGLLEFDGQEILADGSSSDFGVSQDEKCGCRQARTQHLVEAQAMVSNHATPSPNPPPSATDAQFLTCPLCTDKRYTGVWAHRNLTRHMERVHAPSCSVGGVRHFPCSRGDCERTFRREDARLVHERRSHPELNRPPPTKRRKSGELRV</sequence>
<dbReference type="PROSITE" id="PS50157">
    <property type="entry name" value="ZINC_FINGER_C2H2_2"/>
    <property type="match status" value="1"/>
</dbReference>
<keyword evidence="1" id="KW-0862">Zinc</keyword>
<feature type="region of interest" description="Disordered" evidence="2">
    <location>
        <begin position="214"/>
        <end position="240"/>
    </location>
</feature>
<organism evidence="4 5">
    <name type="scientific">Ophiobolus disseminans</name>
    <dbReference type="NCBI Taxonomy" id="1469910"/>
    <lineage>
        <taxon>Eukaryota</taxon>
        <taxon>Fungi</taxon>
        <taxon>Dikarya</taxon>
        <taxon>Ascomycota</taxon>
        <taxon>Pezizomycotina</taxon>
        <taxon>Dothideomycetes</taxon>
        <taxon>Pleosporomycetidae</taxon>
        <taxon>Pleosporales</taxon>
        <taxon>Pleosporineae</taxon>
        <taxon>Phaeosphaeriaceae</taxon>
        <taxon>Ophiobolus</taxon>
    </lineage>
</organism>
<evidence type="ECO:0000259" key="3">
    <source>
        <dbReference type="PROSITE" id="PS50157"/>
    </source>
</evidence>
<dbReference type="Gene3D" id="3.30.160.60">
    <property type="entry name" value="Classic Zinc Finger"/>
    <property type="match status" value="1"/>
</dbReference>
<dbReference type="EMBL" id="MU006218">
    <property type="protein sequence ID" value="KAF2831785.1"/>
    <property type="molecule type" value="Genomic_DNA"/>
</dbReference>
<feature type="domain" description="C2H2-type" evidence="3">
    <location>
        <begin position="196"/>
        <end position="221"/>
    </location>
</feature>
<keyword evidence="1" id="KW-0863">Zinc-finger</keyword>
<keyword evidence="1" id="KW-0479">Metal-binding</keyword>